<gene>
    <name evidence="1" type="ORF">LCGC14_2448670</name>
</gene>
<organism evidence="1">
    <name type="scientific">marine sediment metagenome</name>
    <dbReference type="NCBI Taxonomy" id="412755"/>
    <lineage>
        <taxon>unclassified sequences</taxon>
        <taxon>metagenomes</taxon>
        <taxon>ecological metagenomes</taxon>
    </lineage>
</organism>
<name>A0A0F9BH34_9ZZZZ</name>
<proteinExistence type="predicted"/>
<reference evidence="1" key="1">
    <citation type="journal article" date="2015" name="Nature">
        <title>Complex archaea that bridge the gap between prokaryotes and eukaryotes.</title>
        <authorList>
            <person name="Spang A."/>
            <person name="Saw J.H."/>
            <person name="Jorgensen S.L."/>
            <person name="Zaremba-Niedzwiedzka K."/>
            <person name="Martijn J."/>
            <person name="Lind A.E."/>
            <person name="van Eijk R."/>
            <person name="Schleper C."/>
            <person name="Guy L."/>
            <person name="Ettema T.J."/>
        </authorList>
    </citation>
    <scope>NUCLEOTIDE SEQUENCE</scope>
</reference>
<evidence type="ECO:0000313" key="1">
    <source>
        <dbReference type="EMBL" id="KKL21120.1"/>
    </source>
</evidence>
<dbReference type="AlphaFoldDB" id="A0A0F9BH34"/>
<dbReference type="EMBL" id="LAZR01037848">
    <property type="protein sequence ID" value="KKL21120.1"/>
    <property type="molecule type" value="Genomic_DNA"/>
</dbReference>
<feature type="non-terminal residue" evidence="1">
    <location>
        <position position="1"/>
    </location>
</feature>
<accession>A0A0F9BH34</accession>
<comment type="caution">
    <text evidence="1">The sequence shown here is derived from an EMBL/GenBank/DDBJ whole genome shotgun (WGS) entry which is preliminary data.</text>
</comment>
<sequence length="177" mass="20569">MILGTNSALRQRACGMDKLDPDSGIGFFSVVDKVNEIITFLNRRHGRFKPPTPQEVESYAKEYASDHPGVDGNIAGRDFCDFYESKGWKVGKTKMKCWQAAVRKCVRDGWCKKIARDRDLDEKKLKEKAYYMQQDARHRSDYTPLLKEQSPENIKKFCKTHPHLIWLVNEVRPDVMQ</sequence>
<protein>
    <submittedName>
        <fullName evidence="1">Uncharacterized protein</fullName>
    </submittedName>
</protein>